<dbReference type="InterPro" id="IPR036291">
    <property type="entry name" value="NAD(P)-bd_dom_sf"/>
</dbReference>
<dbReference type="RefSeq" id="WP_176280308.1">
    <property type="nucleotide sequence ID" value="NZ_JABWMH010000004.1"/>
</dbReference>
<gene>
    <name evidence="3" type="ORF">HUO14_13210</name>
</gene>
<evidence type="ECO:0000256" key="2">
    <source>
        <dbReference type="ARBA" id="ARBA00023002"/>
    </source>
</evidence>
<proteinExistence type="inferred from homology"/>
<protein>
    <submittedName>
        <fullName evidence="3">SDR family NAD(P)-dependent oxidoreductase</fullName>
    </submittedName>
</protein>
<dbReference type="Proteomes" id="UP000652427">
    <property type="component" value="Unassembled WGS sequence"/>
</dbReference>
<comment type="caution">
    <text evidence="3">The sequence shown here is derived from an EMBL/GenBank/DDBJ whole genome shotgun (WGS) entry which is preliminary data.</text>
</comment>
<dbReference type="PRINTS" id="PR00081">
    <property type="entry name" value="GDHRDH"/>
</dbReference>
<evidence type="ECO:0000313" key="3">
    <source>
        <dbReference type="EMBL" id="NVD28853.1"/>
    </source>
</evidence>
<dbReference type="Pfam" id="PF00106">
    <property type="entry name" value="adh_short"/>
    <property type="match status" value="1"/>
</dbReference>
<evidence type="ECO:0000313" key="4">
    <source>
        <dbReference type="Proteomes" id="UP000652427"/>
    </source>
</evidence>
<accession>A0ABX2N576</accession>
<dbReference type="NCBIfam" id="NF004845">
    <property type="entry name" value="PRK06196.1"/>
    <property type="match status" value="1"/>
</dbReference>
<dbReference type="SUPFAM" id="SSF51735">
    <property type="entry name" value="NAD(P)-binding Rossmann-fold domains"/>
    <property type="match status" value="1"/>
</dbReference>
<name>A0ABX2N576_9SPHN</name>
<evidence type="ECO:0000256" key="1">
    <source>
        <dbReference type="ARBA" id="ARBA00006484"/>
    </source>
</evidence>
<organism evidence="3 4">
    <name type="scientific">Parasphingorhabdus flavimaris</name>
    <dbReference type="NCBI Taxonomy" id="266812"/>
    <lineage>
        <taxon>Bacteria</taxon>
        <taxon>Pseudomonadati</taxon>
        <taxon>Pseudomonadota</taxon>
        <taxon>Alphaproteobacteria</taxon>
        <taxon>Sphingomonadales</taxon>
        <taxon>Sphingomonadaceae</taxon>
        <taxon>Parasphingorhabdus</taxon>
    </lineage>
</organism>
<sequence length="323" mass="34363">MAAADQKPLGSGFPAKSEPHEILAGIDLSGKTAIVTGGYSGIGLETTRALAGAGATVIVPVRDPAKAKENLATIDGNVSSTKMDLADLASVRDFAASVAGDIDSLDLLINNAGIMACPLERVGPGWESQFGVNHMGHFALTKALMSLLEKASAPRVVALSSVAHKRNGLLWDDIQFENSDYNKWVAYAQAKSANALFANALSRRMQAFGGRAFSVHPGGIFTPLQRHLPREEQVELGWLNKDGTVPPMIAEIFKTTSQGCTTSLWAATSPLLDDMPGVYCEDCDVAQLVGEDSPSFMHCAPHITIDEDAERLWELSETLLATA</sequence>
<dbReference type="EMBL" id="JABWMH010000004">
    <property type="protein sequence ID" value="NVD28853.1"/>
    <property type="molecule type" value="Genomic_DNA"/>
</dbReference>
<keyword evidence="2" id="KW-0560">Oxidoreductase</keyword>
<reference evidence="3 4" key="1">
    <citation type="submission" date="2020-06" db="EMBL/GenBank/DDBJ databases">
        <authorList>
            <person name="Kim S.-J."/>
            <person name="Park S.-J."/>
        </authorList>
    </citation>
    <scope>NUCLEOTIDE SEQUENCE [LARGE SCALE GENOMIC DNA]</scope>
    <source>
        <strain evidence="3 4">SW-151</strain>
    </source>
</reference>
<dbReference type="PANTHER" id="PTHR24320:SF283">
    <property type="entry name" value="RETINOL DEHYDROGENASE 11"/>
    <property type="match status" value="1"/>
</dbReference>
<keyword evidence="4" id="KW-1185">Reference proteome</keyword>
<dbReference type="PANTHER" id="PTHR24320">
    <property type="entry name" value="RETINOL DEHYDROGENASE"/>
    <property type="match status" value="1"/>
</dbReference>
<comment type="similarity">
    <text evidence="1">Belongs to the short-chain dehydrogenases/reductases (SDR) family.</text>
</comment>
<dbReference type="InterPro" id="IPR002347">
    <property type="entry name" value="SDR_fam"/>
</dbReference>
<dbReference type="Gene3D" id="3.40.50.720">
    <property type="entry name" value="NAD(P)-binding Rossmann-like Domain"/>
    <property type="match status" value="1"/>
</dbReference>